<evidence type="ECO:0000313" key="3">
    <source>
        <dbReference type="Proteomes" id="UP000217994"/>
    </source>
</evidence>
<dbReference type="GeneID" id="69006286"/>
<organism evidence="2 3">
    <name type="scientific">Burkholderia ubonensis subsp. mesacidophila</name>
    <dbReference type="NCBI Taxonomy" id="265293"/>
    <lineage>
        <taxon>Bacteria</taxon>
        <taxon>Pseudomonadati</taxon>
        <taxon>Pseudomonadota</taxon>
        <taxon>Betaproteobacteria</taxon>
        <taxon>Burkholderiales</taxon>
        <taxon>Burkholderiaceae</taxon>
        <taxon>Burkholderia</taxon>
        <taxon>Burkholderia cepacia complex</taxon>
    </lineage>
</organism>
<evidence type="ECO:0000313" key="2">
    <source>
        <dbReference type="EMBL" id="PCE32342.1"/>
    </source>
</evidence>
<dbReference type="EMBL" id="MTZU01000028">
    <property type="protein sequence ID" value="PCE32342.1"/>
    <property type="molecule type" value="Genomic_DNA"/>
</dbReference>
<evidence type="ECO:0000259" key="1">
    <source>
        <dbReference type="Pfam" id="PF03235"/>
    </source>
</evidence>
<protein>
    <recommendedName>
        <fullName evidence="1">GmrSD restriction endonucleases N-terminal domain-containing protein</fullName>
    </recommendedName>
</protein>
<proteinExistence type="predicted"/>
<accession>A0A2A4FI29</accession>
<dbReference type="InterPro" id="IPR004919">
    <property type="entry name" value="GmrSD_N"/>
</dbReference>
<reference evidence="2 3" key="1">
    <citation type="submission" date="2017-01" db="EMBL/GenBank/DDBJ databases">
        <title>Whole-Genome Shotgun Sequencing of Two beta-Proteobacterial Species in Search of the Bulgecin Biosynthetic Cluster.</title>
        <authorList>
            <person name="Horsman M.E."/>
            <person name="Marous D.R."/>
            <person name="Li R."/>
            <person name="Oliver R.A."/>
            <person name="Byun B."/>
            <person name="Emrich S.J."/>
            <person name="Boggess B."/>
            <person name="Townsend C.A."/>
            <person name="Mobashery S."/>
        </authorList>
    </citation>
    <scope>NUCLEOTIDE SEQUENCE [LARGE SCALE GENOMIC DNA]</scope>
    <source>
        <strain evidence="2 3">ATCC 31433</strain>
    </source>
</reference>
<dbReference type="AlphaFoldDB" id="A0A2A4FI29"/>
<dbReference type="Pfam" id="PF03235">
    <property type="entry name" value="GmrSD_N"/>
    <property type="match status" value="1"/>
</dbReference>
<dbReference type="PANTHER" id="PTHR39639:SF1">
    <property type="entry name" value="DUF262 DOMAIN-CONTAINING PROTEIN"/>
    <property type="match status" value="1"/>
</dbReference>
<gene>
    <name evidence="2" type="ORF">BZL54_10810</name>
</gene>
<name>A0A2A4FI29_9BURK</name>
<comment type="caution">
    <text evidence="2">The sequence shown here is derived from an EMBL/GenBank/DDBJ whole genome shotgun (WGS) entry which is preliminary data.</text>
</comment>
<sequence length="404" mass="46185">MTLKKFPRNKPNKGDRVLEELTSTGDATGIEASTEEAREYQQLPFDPASLDIDTRAMTVHHIVQLTRLSELILMPEYQRRYGLWDDHLQSRLIESLLLRLPIPSLYLSEDDDGRYSVVDGVQRLSAIMRFVDPEALERHVDTRSSHPLRLVGLEYMSGFEGCTFRDLPFALQRRILDTPLVMHVIRRGTPEIVKFNVFERINTGGLPLSGQELRSALIGGRARDILRALADSPEFLEATAGSVSQERLADQELILRYFAFDQIWPWEYFDHSVGKSFLNDAMHAMNNWSHGFADKKIGDFKTAMANAARLFGEHAFRKVSLDTYRPFPINRALFEAEAVLCGRISMVNRSTLAERRTTVTRRLAKELESNVDFWRAVSQATGSARAVFTRFEVMQRIFERADLA</sequence>
<dbReference type="RefSeq" id="WP_084909424.1">
    <property type="nucleotide sequence ID" value="NZ_CP020738.1"/>
</dbReference>
<dbReference type="PANTHER" id="PTHR39639">
    <property type="entry name" value="CHROMOSOME 16, WHOLE GENOME SHOTGUN SEQUENCE"/>
    <property type="match status" value="1"/>
</dbReference>
<dbReference type="Proteomes" id="UP000217994">
    <property type="component" value="Unassembled WGS sequence"/>
</dbReference>
<feature type="domain" description="GmrSD restriction endonucleases N-terminal" evidence="1">
    <location>
        <begin position="69"/>
        <end position="218"/>
    </location>
</feature>